<keyword evidence="2" id="KW-1185">Reference proteome</keyword>
<protein>
    <recommendedName>
        <fullName evidence="3">HNH endonuclease</fullName>
    </recommendedName>
</protein>
<dbReference type="Proteomes" id="UP001062776">
    <property type="component" value="Unassembled WGS sequence"/>
</dbReference>
<dbReference type="EMBL" id="BAPV01000040">
    <property type="protein sequence ID" value="GBQ91156.1"/>
    <property type="molecule type" value="Genomic_DNA"/>
</dbReference>
<evidence type="ECO:0000313" key="1">
    <source>
        <dbReference type="EMBL" id="GBQ91156.1"/>
    </source>
</evidence>
<name>A0ABQ0Q4L3_9PROT</name>
<proteinExistence type="predicted"/>
<reference evidence="1" key="1">
    <citation type="submission" date="2013-04" db="EMBL/GenBank/DDBJ databases">
        <title>The genome sequencing project of 58 acetic acid bacteria.</title>
        <authorList>
            <person name="Okamoto-Kainuma A."/>
            <person name="Ishikawa M."/>
            <person name="Umino S."/>
            <person name="Koizumi Y."/>
            <person name="Shiwa Y."/>
            <person name="Yoshikawa H."/>
            <person name="Matsutani M."/>
            <person name="Matsushita K."/>
        </authorList>
    </citation>
    <scope>NUCLEOTIDE SEQUENCE</scope>
    <source>
        <strain evidence="1">NRIC 0535</strain>
    </source>
</reference>
<accession>A0ABQ0Q4L3</accession>
<evidence type="ECO:0000313" key="2">
    <source>
        <dbReference type="Proteomes" id="UP001062776"/>
    </source>
</evidence>
<comment type="caution">
    <text evidence="1">The sequence shown here is derived from an EMBL/GenBank/DDBJ whole genome shotgun (WGS) entry which is preliminary data.</text>
</comment>
<gene>
    <name evidence="1" type="ORF">AA0535_2221</name>
</gene>
<evidence type="ECO:0008006" key="3">
    <source>
        <dbReference type="Google" id="ProtNLM"/>
    </source>
</evidence>
<organism evidence="1 2">
    <name type="scientific">Asaia krungthepensis NRIC 0535</name>
    <dbReference type="NCBI Taxonomy" id="1307925"/>
    <lineage>
        <taxon>Bacteria</taxon>
        <taxon>Pseudomonadati</taxon>
        <taxon>Pseudomonadota</taxon>
        <taxon>Alphaproteobacteria</taxon>
        <taxon>Acetobacterales</taxon>
        <taxon>Acetobacteraceae</taxon>
        <taxon>Asaia</taxon>
    </lineage>
</organism>
<sequence>MDLPKGYEADMRNPIPLCVPFEQRAIAARHGALFDRDQKCWLIEQDRASVLEAFLPYRYRRDRSAPYIRPWMVPQSLWGHNLRALLAREDWDRIRKDTYARAGSRCRVCGGRGPRWPVEADEGWDYDDTRRIQTLKGVIALCPDCHAVRHWGKTMTEGRSEQALDWMVEINGWTRAQARQCADDAMALWHRRSDHTDWQCDIAWAVRTYGVQTLTAGEAEARRINRQFVAQAQARFEVRHDRRDDLDHFVTGR</sequence>